<feature type="transmembrane region" description="Helical" evidence="1">
    <location>
        <begin position="273"/>
        <end position="294"/>
    </location>
</feature>
<protein>
    <submittedName>
        <fullName evidence="2">TraB family protein</fullName>
    </submittedName>
</protein>
<keyword evidence="1" id="KW-0472">Membrane</keyword>
<dbReference type="PANTHER" id="PTHR21530:SF7">
    <property type="entry name" value="TRAB DOMAIN-CONTAINING PROTEIN"/>
    <property type="match status" value="1"/>
</dbReference>
<dbReference type="NCBIfam" id="TIGR00261">
    <property type="entry name" value="traB"/>
    <property type="match status" value="1"/>
</dbReference>
<sequence length="387" mass="42541">MSSVPIVDIDEKLRLIGTAHVSRESAEVVKQQISEWQPDIVAIELDSNRLAHLQNPEKFDDEALSKVLKEGRTSLLLFQSLLAIEQRKMGMEAGERVGVDLLAAVDAAEESNIPIELVDRDIQITLKRAWKKMKLREKWRILYSLLADEPDEEDIDVEELLGDGDLITQLMEELRATAPGAGEVLVDERDDYLSGSIENLRGEKKVLAVIGAGHIDGVKKHLQNNQKLSQERWDELLSVPPPNPIWKMIKWGFPVIILGLFGFLLMQGDYEELLTIAYTWLALNAALAALGALLARGHPLAILTAALASPITSLNPTLAAGWFAGAVQMKIAKPTSKDLQDFLKLDSFGLFWSNRVGRVLMVTALANLGSSIGAYLAGTAILGTLLV</sequence>
<feature type="transmembrane region" description="Helical" evidence="1">
    <location>
        <begin position="248"/>
        <end position="266"/>
    </location>
</feature>
<dbReference type="AlphaFoldDB" id="A0A075H635"/>
<keyword evidence="1" id="KW-1133">Transmembrane helix</keyword>
<dbReference type="CDD" id="cd14726">
    <property type="entry name" value="TraB_PrgY-like"/>
    <property type="match status" value="1"/>
</dbReference>
<proteinExistence type="predicted"/>
<evidence type="ECO:0000256" key="1">
    <source>
        <dbReference type="SAM" id="Phobius"/>
    </source>
</evidence>
<dbReference type="PANTHER" id="PTHR21530">
    <property type="entry name" value="PHEROMONE SHUTDOWN PROTEIN"/>
    <property type="match status" value="1"/>
</dbReference>
<reference evidence="2" key="1">
    <citation type="journal article" date="2014" name="Genome Biol. Evol.">
        <title>Pangenome evidence for extensive interdomain horizontal transfer affecting lineage core and shell genes in uncultured planktonic thaumarchaeota and euryarchaeota.</title>
        <authorList>
            <person name="Deschamps P."/>
            <person name="Zivanovic Y."/>
            <person name="Moreira D."/>
            <person name="Rodriguez-Valera F."/>
            <person name="Lopez-Garcia P."/>
        </authorList>
    </citation>
    <scope>NUCLEOTIDE SEQUENCE</scope>
</reference>
<dbReference type="InterPro" id="IPR005230">
    <property type="entry name" value="TraB_bac"/>
</dbReference>
<feature type="transmembrane region" description="Helical" evidence="1">
    <location>
        <begin position="300"/>
        <end position="327"/>
    </location>
</feature>
<feature type="transmembrane region" description="Helical" evidence="1">
    <location>
        <begin position="359"/>
        <end position="386"/>
    </location>
</feature>
<dbReference type="InterPro" id="IPR046345">
    <property type="entry name" value="TraB_PrgY-like"/>
</dbReference>
<dbReference type="Pfam" id="PF01963">
    <property type="entry name" value="TraB_PrgY_gumN"/>
    <property type="match status" value="1"/>
</dbReference>
<keyword evidence="1" id="KW-0812">Transmembrane</keyword>
<evidence type="ECO:0000313" key="2">
    <source>
        <dbReference type="EMBL" id="AIF11861.1"/>
    </source>
</evidence>
<accession>A0A075H635</accession>
<dbReference type="EMBL" id="KF900929">
    <property type="protein sequence ID" value="AIF11861.1"/>
    <property type="molecule type" value="Genomic_DNA"/>
</dbReference>
<name>A0A075H635_9EURY</name>
<organism evidence="2">
    <name type="scientific">uncultured marine group II/III euryarchaeote KM3_53_G07</name>
    <dbReference type="NCBI Taxonomy" id="1456458"/>
    <lineage>
        <taxon>Archaea</taxon>
        <taxon>Methanobacteriati</taxon>
        <taxon>Methanobacteriota</taxon>
        <taxon>environmental samples</taxon>
    </lineage>
</organism>
<dbReference type="InterPro" id="IPR002816">
    <property type="entry name" value="TraB/PrgY/GumN_fam"/>
</dbReference>